<sequence length="159" mass="17912">MRRLGGSKILCLTSPHSHLSSMQKAFPAQHQSGSARDGAIPERVFLVLTTHCQILLLFLYVIQHCTDILLESRFLMFEAIVSEIVFTAPEEVLQASYQACVFSSDPKAYPQAVKQIEIPLMSGAVCRVHHIQEMTIDQQKPYRLQIWIGEVENKSTQNG</sequence>
<dbReference type="EMBL" id="JH793622">
    <property type="protein sequence ID" value="ELQ44959.1"/>
    <property type="molecule type" value="Genomic_DNA"/>
</dbReference>
<dbReference type="Proteomes" id="UP000011086">
    <property type="component" value="Unassembled WGS sequence"/>
</dbReference>
<reference evidence="1" key="1">
    <citation type="journal article" date="2012" name="PLoS Genet.">
        <title>Comparative analysis of the genomes of two field isolates of the rice blast fungus Magnaporthe oryzae.</title>
        <authorList>
            <person name="Xue M."/>
            <person name="Yang J."/>
            <person name="Li Z."/>
            <person name="Hu S."/>
            <person name="Yao N."/>
            <person name="Dean R.A."/>
            <person name="Zhao W."/>
            <person name="Shen M."/>
            <person name="Zhang H."/>
            <person name="Li C."/>
            <person name="Liu L."/>
            <person name="Cao L."/>
            <person name="Xu X."/>
            <person name="Xing Y."/>
            <person name="Hsiang T."/>
            <person name="Zhang Z."/>
            <person name="Xu J.R."/>
            <person name="Peng Y.L."/>
        </authorList>
    </citation>
    <scope>NUCLEOTIDE SEQUENCE</scope>
    <source>
        <strain evidence="1">Y34</strain>
    </source>
</reference>
<evidence type="ECO:0000313" key="1">
    <source>
        <dbReference type="EMBL" id="ELQ44959.1"/>
    </source>
</evidence>
<organism evidence="1">
    <name type="scientific">Pyricularia oryzae (strain Y34)</name>
    <name type="common">Rice blast fungus</name>
    <name type="synonym">Magnaporthe oryzae</name>
    <dbReference type="NCBI Taxonomy" id="1143189"/>
    <lineage>
        <taxon>Eukaryota</taxon>
        <taxon>Fungi</taxon>
        <taxon>Dikarya</taxon>
        <taxon>Ascomycota</taxon>
        <taxon>Pezizomycotina</taxon>
        <taxon>Sordariomycetes</taxon>
        <taxon>Sordariomycetidae</taxon>
        <taxon>Magnaporthales</taxon>
        <taxon>Pyriculariaceae</taxon>
        <taxon>Pyricularia</taxon>
    </lineage>
</organism>
<name>A0AA97PS72_PYRO3</name>
<protein>
    <submittedName>
        <fullName evidence="1">Uncharacterized protein</fullName>
    </submittedName>
</protein>
<accession>A0AA97PS72</accession>
<proteinExistence type="predicted"/>
<gene>
    <name evidence="1" type="ORF">OOU_Y34scaffold00033g24</name>
</gene>
<dbReference type="AlphaFoldDB" id="A0AA97PS72"/>